<dbReference type="EMBL" id="BAAANL010000007">
    <property type="protein sequence ID" value="GAA1871283.1"/>
    <property type="molecule type" value="Genomic_DNA"/>
</dbReference>
<dbReference type="Gene3D" id="1.10.357.10">
    <property type="entry name" value="Tetracycline Repressor, domain 2"/>
    <property type="match status" value="1"/>
</dbReference>
<dbReference type="InterPro" id="IPR050109">
    <property type="entry name" value="HTH-type_TetR-like_transc_reg"/>
</dbReference>
<dbReference type="SUPFAM" id="SSF46689">
    <property type="entry name" value="Homeodomain-like"/>
    <property type="match status" value="1"/>
</dbReference>
<accession>A0ABN2NIV9</accession>
<comment type="caution">
    <text evidence="6">The sequence shown here is derived from an EMBL/GenBank/DDBJ whole genome shotgun (WGS) entry which is preliminary data.</text>
</comment>
<proteinExistence type="predicted"/>
<feature type="DNA-binding region" description="H-T-H motif" evidence="4">
    <location>
        <begin position="31"/>
        <end position="50"/>
    </location>
</feature>
<keyword evidence="1" id="KW-0805">Transcription regulation</keyword>
<evidence type="ECO:0000256" key="2">
    <source>
        <dbReference type="ARBA" id="ARBA00023125"/>
    </source>
</evidence>
<dbReference type="PANTHER" id="PTHR30055:SF234">
    <property type="entry name" value="HTH-TYPE TRANSCRIPTIONAL REGULATOR BETI"/>
    <property type="match status" value="1"/>
</dbReference>
<reference evidence="6 7" key="1">
    <citation type="journal article" date="2019" name="Int. J. Syst. Evol. Microbiol.">
        <title>The Global Catalogue of Microorganisms (GCM) 10K type strain sequencing project: providing services to taxonomists for standard genome sequencing and annotation.</title>
        <authorList>
            <consortium name="The Broad Institute Genomics Platform"/>
            <consortium name="The Broad Institute Genome Sequencing Center for Infectious Disease"/>
            <person name="Wu L."/>
            <person name="Ma J."/>
        </authorList>
    </citation>
    <scope>NUCLEOTIDE SEQUENCE [LARGE SCALE GENOMIC DNA]</scope>
    <source>
        <strain evidence="6 7">JCM 14326</strain>
    </source>
</reference>
<sequence>MPRLADHGRRRRQITDAARRVVARDGLAAATFQTVAAEAGISVRLVQYYFGTKREFLLATHRAVAEDAGTRLAARLAALGESPPRAVVRGILAELLPADDARRQDAVVLDAFHSAALTGSEVAAADTIGAPRVIVDLVAGQLRRIEGASRGTSSADDDAWLLVLAAAGLAQAMLVDPPTAERAGDLLDRLLDRFVGGASGR</sequence>
<keyword evidence="2 4" id="KW-0238">DNA-binding</keyword>
<dbReference type="PROSITE" id="PS50977">
    <property type="entry name" value="HTH_TETR_2"/>
    <property type="match status" value="1"/>
</dbReference>
<dbReference type="InterPro" id="IPR009057">
    <property type="entry name" value="Homeodomain-like_sf"/>
</dbReference>
<dbReference type="Pfam" id="PF00440">
    <property type="entry name" value="TetR_N"/>
    <property type="match status" value="1"/>
</dbReference>
<organism evidence="6 7">
    <name type="scientific">Myceligenerans crystallogenes</name>
    <dbReference type="NCBI Taxonomy" id="316335"/>
    <lineage>
        <taxon>Bacteria</taxon>
        <taxon>Bacillati</taxon>
        <taxon>Actinomycetota</taxon>
        <taxon>Actinomycetes</taxon>
        <taxon>Micrococcales</taxon>
        <taxon>Promicromonosporaceae</taxon>
        <taxon>Myceligenerans</taxon>
    </lineage>
</organism>
<evidence type="ECO:0000256" key="3">
    <source>
        <dbReference type="ARBA" id="ARBA00023163"/>
    </source>
</evidence>
<evidence type="ECO:0000256" key="1">
    <source>
        <dbReference type="ARBA" id="ARBA00023015"/>
    </source>
</evidence>
<evidence type="ECO:0000259" key="5">
    <source>
        <dbReference type="PROSITE" id="PS50977"/>
    </source>
</evidence>
<keyword evidence="3" id="KW-0804">Transcription</keyword>
<dbReference type="RefSeq" id="WP_344105037.1">
    <property type="nucleotide sequence ID" value="NZ_BAAANL010000007.1"/>
</dbReference>
<dbReference type="InterPro" id="IPR001647">
    <property type="entry name" value="HTH_TetR"/>
</dbReference>
<protein>
    <recommendedName>
        <fullName evidence="5">HTH tetR-type domain-containing protein</fullName>
    </recommendedName>
</protein>
<dbReference type="InterPro" id="IPR036271">
    <property type="entry name" value="Tet_transcr_reg_TetR-rel_C_sf"/>
</dbReference>
<keyword evidence="7" id="KW-1185">Reference proteome</keyword>
<feature type="domain" description="HTH tetR-type" evidence="5">
    <location>
        <begin position="8"/>
        <end position="68"/>
    </location>
</feature>
<name>A0ABN2NIV9_9MICO</name>
<evidence type="ECO:0000313" key="6">
    <source>
        <dbReference type="EMBL" id="GAA1871283.1"/>
    </source>
</evidence>
<dbReference type="Proteomes" id="UP001501094">
    <property type="component" value="Unassembled WGS sequence"/>
</dbReference>
<evidence type="ECO:0000256" key="4">
    <source>
        <dbReference type="PROSITE-ProRule" id="PRU00335"/>
    </source>
</evidence>
<gene>
    <name evidence="6" type="ORF">GCM10009751_33080</name>
</gene>
<dbReference type="PANTHER" id="PTHR30055">
    <property type="entry name" value="HTH-TYPE TRANSCRIPTIONAL REGULATOR RUTR"/>
    <property type="match status" value="1"/>
</dbReference>
<dbReference type="SUPFAM" id="SSF48498">
    <property type="entry name" value="Tetracyclin repressor-like, C-terminal domain"/>
    <property type="match status" value="1"/>
</dbReference>
<evidence type="ECO:0000313" key="7">
    <source>
        <dbReference type="Proteomes" id="UP001501094"/>
    </source>
</evidence>